<feature type="region of interest" description="Disordered" evidence="1">
    <location>
        <begin position="341"/>
        <end position="395"/>
    </location>
</feature>
<feature type="compositionally biased region" description="Basic and acidic residues" evidence="1">
    <location>
        <begin position="68"/>
        <end position="83"/>
    </location>
</feature>
<feature type="region of interest" description="Disordered" evidence="1">
    <location>
        <begin position="1002"/>
        <end position="1036"/>
    </location>
</feature>
<feature type="region of interest" description="Disordered" evidence="1">
    <location>
        <begin position="168"/>
        <end position="197"/>
    </location>
</feature>
<evidence type="ECO:0000256" key="1">
    <source>
        <dbReference type="SAM" id="MobiDB-lite"/>
    </source>
</evidence>
<evidence type="ECO:0000256" key="2">
    <source>
        <dbReference type="SAM" id="Phobius"/>
    </source>
</evidence>
<feature type="region of interest" description="Disordered" evidence="1">
    <location>
        <begin position="429"/>
        <end position="498"/>
    </location>
</feature>
<keyword evidence="2" id="KW-0472">Membrane</keyword>
<evidence type="ECO:0000313" key="3">
    <source>
        <dbReference type="EMBL" id="CAK9061305.1"/>
    </source>
</evidence>
<feature type="region of interest" description="Disordered" evidence="1">
    <location>
        <begin position="65"/>
        <end position="87"/>
    </location>
</feature>
<protein>
    <submittedName>
        <fullName evidence="3">Transposon Ty4-J Gag-Pol polyprotein</fullName>
    </submittedName>
</protein>
<keyword evidence="4" id="KW-1185">Reference proteome</keyword>
<feature type="compositionally biased region" description="Basic residues" evidence="1">
    <location>
        <begin position="1019"/>
        <end position="1036"/>
    </location>
</feature>
<sequence length="1036" mass="113192">MGHGEPVGIRELPGFLPQLSLGCGWSGASKHAHGMCSLVRRKLRIRAEQAEAEVWKRTSRLDFGTQTDSHETELRPERDRAELRPPGAESLMEQLRKSKKRGGELQAARELAREEFLTCRSELQECQELNTAVDRWFDPSTSTRVSVFAVDWGGQTLARGSLRSSEKALEDESDVTTSLMDSKDTAPIGKPEDVWETRPKGYGKDRFRSWSRAYHVQPADEYYDCEDWESHSQSLGGYEEFDGYHVDEAYAYVNDEDEVIHSVFMNMHEEGLDEQDPEAAEYAAEVLQTEAEAFFVRDRAGQTGHRGFGGSPRHFQVQGHLTMEERKARVQALKAKTQCRKCGQHGHWANDPQCPRSYKKGKGKSSSSSPSSASTATSSPKSNKGGKGGKSDKPRTVFFTINEYSDDMTAPAAEPATDVTAPGIAATPEALMDDDSPEDVAQDSSTSPSPLSPPPGLEQNAEDIPVEHSGTSDTSSLQPEFEVSPGVTPEAHEQEVPPSVVSKLLQQMDKDLKDFKLSTSSASAGEGVLLMKLDVNAVRVAAELEKKAGEPIGLWFGRSNLRLTLSPSSEIKSDSEAESAGLPGSTVNHHAVAAVHGELRCQKLMDQHCDDMDDLLRRHNKEPIGAPGAASRAGGAPFGAHETLVKPMQDIRAHFEKQVAEVKHGLKAELAVRGLNIDWCGTENTGDMRNPELYEDSDMKRSQGELFASKHQFRELEGLYDKEHSELLRLRQQHLRSLGQQRELMEKEEQAKAAAAEAAANTFDVQQAEVNSSIPSPLPAPNSAMKQEDGREAMTPTVLSTRKAPVSAEVQTSAARPSVTAVPGVQGVIHLIQDMLAMNDDHMVHGPTHHPFTGSAPQLPTPSTPHGVRPVSVDGEPRNVVDKYSYNDNAYPVSQIKAQAQAAATAAWSPEDRAWELLLAISGAHAEAGLAGRSDLRRLAAEAKRLLAEFPVEAEAEPPSRQAMPIWLALKAVITGLWGFLCFVVTLCHDIGTVLAAAALGQEPAEENSRESSVDRSQAKHKAQPHRGRVISQAKR</sequence>
<feature type="transmembrane region" description="Helical" evidence="2">
    <location>
        <begin position="966"/>
        <end position="988"/>
    </location>
</feature>
<comment type="caution">
    <text evidence="3">The sequence shown here is derived from an EMBL/GenBank/DDBJ whole genome shotgun (WGS) entry which is preliminary data.</text>
</comment>
<feature type="compositionally biased region" description="Basic and acidic residues" evidence="1">
    <location>
        <begin position="1007"/>
        <end position="1018"/>
    </location>
</feature>
<dbReference type="Proteomes" id="UP001642464">
    <property type="component" value="Unassembled WGS sequence"/>
</dbReference>
<accession>A0ABP0NBZ3</accession>
<evidence type="ECO:0000313" key="4">
    <source>
        <dbReference type="Proteomes" id="UP001642464"/>
    </source>
</evidence>
<reference evidence="3 4" key="1">
    <citation type="submission" date="2024-02" db="EMBL/GenBank/DDBJ databases">
        <authorList>
            <person name="Chen Y."/>
            <person name="Shah S."/>
            <person name="Dougan E. K."/>
            <person name="Thang M."/>
            <person name="Chan C."/>
        </authorList>
    </citation>
    <scope>NUCLEOTIDE SEQUENCE [LARGE SCALE GENOMIC DNA]</scope>
</reference>
<organism evidence="3 4">
    <name type="scientific">Durusdinium trenchii</name>
    <dbReference type="NCBI Taxonomy" id="1381693"/>
    <lineage>
        <taxon>Eukaryota</taxon>
        <taxon>Sar</taxon>
        <taxon>Alveolata</taxon>
        <taxon>Dinophyceae</taxon>
        <taxon>Suessiales</taxon>
        <taxon>Symbiodiniaceae</taxon>
        <taxon>Durusdinium</taxon>
    </lineage>
</organism>
<feature type="compositionally biased region" description="Low complexity" evidence="1">
    <location>
        <begin position="364"/>
        <end position="383"/>
    </location>
</feature>
<proteinExistence type="predicted"/>
<gene>
    <name evidence="3" type="ORF">SCF082_LOCUS32133</name>
</gene>
<feature type="compositionally biased region" description="Acidic residues" evidence="1">
    <location>
        <begin position="431"/>
        <end position="441"/>
    </location>
</feature>
<dbReference type="EMBL" id="CAXAMM010027668">
    <property type="protein sequence ID" value="CAK9061305.1"/>
    <property type="molecule type" value="Genomic_DNA"/>
</dbReference>
<keyword evidence="2" id="KW-0812">Transmembrane</keyword>
<name>A0ABP0NBZ3_9DINO</name>
<feature type="compositionally biased region" description="Polar residues" evidence="1">
    <location>
        <begin position="469"/>
        <end position="478"/>
    </location>
</feature>
<keyword evidence="2" id="KW-1133">Transmembrane helix</keyword>